<keyword evidence="3" id="KW-1185">Reference proteome</keyword>
<accession>A0A556VCC8</accession>
<protein>
    <submittedName>
        <fullName evidence="2">Uncharacterized protein</fullName>
    </submittedName>
</protein>
<dbReference type="EMBL" id="VCAZ01000230">
    <property type="protein sequence ID" value="TTK78897.1"/>
    <property type="molecule type" value="Genomic_DNA"/>
</dbReference>
<gene>
    <name evidence="2" type="ORF">Baya_15674</name>
</gene>
<proteinExistence type="predicted"/>
<evidence type="ECO:0000313" key="2">
    <source>
        <dbReference type="EMBL" id="TTK78897.1"/>
    </source>
</evidence>
<feature type="region of interest" description="Disordered" evidence="1">
    <location>
        <begin position="66"/>
        <end position="87"/>
    </location>
</feature>
<feature type="compositionally biased region" description="Basic and acidic residues" evidence="1">
    <location>
        <begin position="66"/>
        <end position="81"/>
    </location>
</feature>
<evidence type="ECO:0000256" key="1">
    <source>
        <dbReference type="SAM" id="MobiDB-lite"/>
    </source>
</evidence>
<organism evidence="2 3">
    <name type="scientific">Bagarius yarrelli</name>
    <name type="common">Goonch</name>
    <name type="synonym">Bagrus yarrelli</name>
    <dbReference type="NCBI Taxonomy" id="175774"/>
    <lineage>
        <taxon>Eukaryota</taxon>
        <taxon>Metazoa</taxon>
        <taxon>Chordata</taxon>
        <taxon>Craniata</taxon>
        <taxon>Vertebrata</taxon>
        <taxon>Euteleostomi</taxon>
        <taxon>Actinopterygii</taxon>
        <taxon>Neopterygii</taxon>
        <taxon>Teleostei</taxon>
        <taxon>Ostariophysi</taxon>
        <taxon>Siluriformes</taxon>
        <taxon>Sisoridae</taxon>
        <taxon>Sisorinae</taxon>
        <taxon>Bagarius</taxon>
    </lineage>
</organism>
<dbReference type="AlphaFoldDB" id="A0A556VCC8"/>
<name>A0A556VCC8_BAGYA</name>
<reference evidence="2 3" key="1">
    <citation type="journal article" date="2019" name="Genome Biol. Evol.">
        <title>Whole-Genome Sequencing of the Giant Devil Catfish, Bagarius yarrelli.</title>
        <authorList>
            <person name="Jiang W."/>
            <person name="Lv Y."/>
            <person name="Cheng L."/>
            <person name="Yang K."/>
            <person name="Chao B."/>
            <person name="Wang X."/>
            <person name="Li Y."/>
            <person name="Pan X."/>
            <person name="You X."/>
            <person name="Zhang Y."/>
            <person name="Yang J."/>
            <person name="Li J."/>
            <person name="Zhang X."/>
            <person name="Liu S."/>
            <person name="Sun C."/>
            <person name="Yang J."/>
            <person name="Shi Q."/>
        </authorList>
    </citation>
    <scope>NUCLEOTIDE SEQUENCE [LARGE SCALE GENOMIC DNA]</scope>
    <source>
        <strain evidence="2">JWS20170419001</strain>
        <tissue evidence="2">Muscle</tissue>
    </source>
</reference>
<comment type="caution">
    <text evidence="2">The sequence shown here is derived from an EMBL/GenBank/DDBJ whole genome shotgun (WGS) entry which is preliminary data.</text>
</comment>
<sequence>MKNIQHSSGAAAMWSLAQIVQDIPADSSLYQLAQTFSRCGSSLTSGLEINSLSVLSKYSCDRKKMIRQQRQEEKNAADERVPSQPLE</sequence>
<evidence type="ECO:0000313" key="3">
    <source>
        <dbReference type="Proteomes" id="UP000319801"/>
    </source>
</evidence>
<dbReference type="Proteomes" id="UP000319801">
    <property type="component" value="Unassembled WGS sequence"/>
</dbReference>